<dbReference type="Gene3D" id="1.10.10.10">
    <property type="entry name" value="Winged helix-like DNA-binding domain superfamily/Winged helix DNA-binding domain"/>
    <property type="match status" value="1"/>
</dbReference>
<sequence length="401" mass="42694">MAEETVKTGETAAPAAQKEAVVPAVVLDKYKAASSVVGNALKHVLSLLVDSALILDIVTKGDQAITDECANVYNKTGAHKVAKGISHPTCISVNNVVAHYSPLPSDSVHSITKLSKGDLVKVVMGAHIDGYASIAAETIVVGASKEDPVTGRKADLIAAAHHVAEAALRSAKVGGKNWEVTDGAAKVLHEYAGKLKGIEGMSSHQHLQNDIYAKKTITVFPTSEGRRDSDNNFLLEEGDVFALDVIVTSGEEGKAKATGNVPTTVYGKTSSAYQLKMKTSRATFSEVSKKAGSFPFSLRILDDERRAKLGMQECVQHGLMKPFDVYTADKSSDLVAQVMVTFMLGKTGVTRLSHTPHFFSAELVKPDTEIKSEEVKALLSQPLKVDKKKAAKKAKKAAEAA</sequence>
<dbReference type="InterPro" id="IPR036390">
    <property type="entry name" value="WH_DNA-bd_sf"/>
</dbReference>
<name>G7E7B4_MIXOS</name>
<dbReference type="SUPFAM" id="SSF46785">
    <property type="entry name" value="Winged helix' DNA-binding domain"/>
    <property type="match status" value="1"/>
</dbReference>
<reference evidence="3 4" key="1">
    <citation type="journal article" date="2011" name="J. Gen. Appl. Microbiol.">
        <title>Draft genome sequencing of the enigmatic basidiomycete Mixia osmundae.</title>
        <authorList>
            <person name="Nishida H."/>
            <person name="Nagatsuka Y."/>
            <person name="Sugiyama J."/>
        </authorList>
    </citation>
    <scope>NUCLEOTIDE SEQUENCE [LARGE SCALE GENOMIC DNA]</scope>
    <source>
        <strain evidence="4">CBS 9802 / IAM 14324 / JCM 22182 / KY 12970</strain>
    </source>
</reference>
<protein>
    <recommendedName>
        <fullName evidence="2">Peptidase M24 domain-containing protein</fullName>
    </recommendedName>
</protein>
<dbReference type="FunFam" id="1.10.10.10:FF:000029">
    <property type="entry name" value="Proliferation-associated 2G4, a"/>
    <property type="match status" value="1"/>
</dbReference>
<reference evidence="3 4" key="2">
    <citation type="journal article" date="2012" name="Open Biol.">
        <title>Characteristics of nucleosomes and linker DNA regions on the genome of the basidiomycete Mixia osmundae revealed by mono- and dinucleosome mapping.</title>
        <authorList>
            <person name="Nishida H."/>
            <person name="Kondo S."/>
            <person name="Matsumoto T."/>
            <person name="Suzuki Y."/>
            <person name="Yoshikawa H."/>
            <person name="Taylor T.D."/>
            <person name="Sugiyama J."/>
        </authorList>
    </citation>
    <scope>NUCLEOTIDE SEQUENCE [LARGE SCALE GENOMIC DNA]</scope>
    <source>
        <strain evidence="4">CBS 9802 / IAM 14324 / JCM 22182 / KY 12970</strain>
    </source>
</reference>
<dbReference type="HOGENOM" id="CLU_041451_2_1_1"/>
<organism evidence="3 4">
    <name type="scientific">Mixia osmundae (strain CBS 9802 / IAM 14324 / JCM 22182 / KY 12970)</name>
    <dbReference type="NCBI Taxonomy" id="764103"/>
    <lineage>
        <taxon>Eukaryota</taxon>
        <taxon>Fungi</taxon>
        <taxon>Dikarya</taxon>
        <taxon>Basidiomycota</taxon>
        <taxon>Pucciniomycotina</taxon>
        <taxon>Mixiomycetes</taxon>
        <taxon>Mixiales</taxon>
        <taxon>Mixiaceae</taxon>
        <taxon>Mixia</taxon>
    </lineage>
</organism>
<dbReference type="FunCoup" id="G7E7B4">
    <property type="interactions" value="796"/>
</dbReference>
<dbReference type="InParanoid" id="G7E7B4"/>
<gene>
    <name evidence="3" type="primary">Mo05412</name>
    <name evidence="3" type="ORF">E5Q_05412</name>
</gene>
<comment type="similarity">
    <text evidence="1">Belongs to the peptidase M24 family.</text>
</comment>
<dbReference type="Proteomes" id="UP000009131">
    <property type="component" value="Unassembled WGS sequence"/>
</dbReference>
<dbReference type="OMA" id="SRMFYSE"/>
<dbReference type="RefSeq" id="XP_014571277.1">
    <property type="nucleotide sequence ID" value="XM_014715791.1"/>
</dbReference>
<dbReference type="PANTHER" id="PTHR10804">
    <property type="entry name" value="PROTEASE FAMILY M24 METHIONYL AMINOPEPTIDASE, AMINOPEPTIDASE P"/>
    <property type="match status" value="1"/>
</dbReference>
<dbReference type="STRING" id="764103.G7E7B4"/>
<accession>G7E7B4</accession>
<comment type="caution">
    <text evidence="3">The sequence shown here is derived from an EMBL/GenBank/DDBJ whole genome shotgun (WGS) entry which is preliminary data.</text>
</comment>
<evidence type="ECO:0000313" key="4">
    <source>
        <dbReference type="Proteomes" id="UP000009131"/>
    </source>
</evidence>
<dbReference type="PANTHER" id="PTHR10804:SF11">
    <property type="entry name" value="PROLIFERATION-ASSOCIATED PROTEIN 2G4"/>
    <property type="match status" value="1"/>
</dbReference>
<dbReference type="EMBL" id="BABT02000163">
    <property type="protein sequence ID" value="GAA98724.1"/>
    <property type="molecule type" value="Genomic_DNA"/>
</dbReference>
<dbReference type="InterPro" id="IPR036388">
    <property type="entry name" value="WH-like_DNA-bd_sf"/>
</dbReference>
<evidence type="ECO:0000256" key="1">
    <source>
        <dbReference type="ARBA" id="ARBA00007319"/>
    </source>
</evidence>
<evidence type="ECO:0000313" key="3">
    <source>
        <dbReference type="EMBL" id="GAA98724.1"/>
    </source>
</evidence>
<dbReference type="Gene3D" id="3.90.230.10">
    <property type="entry name" value="Creatinase/methionine aminopeptidase superfamily"/>
    <property type="match status" value="1"/>
</dbReference>
<dbReference type="eggNOG" id="KOG2776">
    <property type="taxonomic scope" value="Eukaryota"/>
</dbReference>
<dbReference type="SUPFAM" id="SSF55920">
    <property type="entry name" value="Creatinase/aminopeptidase"/>
    <property type="match status" value="1"/>
</dbReference>
<feature type="domain" description="Peptidase M24" evidence="2">
    <location>
        <begin position="29"/>
        <end position="245"/>
    </location>
</feature>
<dbReference type="InterPro" id="IPR000994">
    <property type="entry name" value="Pept_M24"/>
</dbReference>
<keyword evidence="4" id="KW-1185">Reference proteome</keyword>
<proteinExistence type="inferred from homology"/>
<dbReference type="AlphaFoldDB" id="G7E7B4"/>
<dbReference type="Pfam" id="PF00557">
    <property type="entry name" value="Peptidase_M24"/>
    <property type="match status" value="1"/>
</dbReference>
<dbReference type="InterPro" id="IPR036005">
    <property type="entry name" value="Creatinase/aminopeptidase-like"/>
</dbReference>
<evidence type="ECO:0000259" key="2">
    <source>
        <dbReference type="Pfam" id="PF00557"/>
    </source>
</evidence>
<dbReference type="InterPro" id="IPR047113">
    <property type="entry name" value="PA2G4/ARX1"/>
</dbReference>
<dbReference type="OrthoDB" id="5876363at2759"/>